<dbReference type="Gene3D" id="3.40.50.1980">
    <property type="entry name" value="Nitrogenase molybdenum iron protein domain"/>
    <property type="match status" value="1"/>
</dbReference>
<evidence type="ECO:0000313" key="1">
    <source>
        <dbReference type="EMBL" id="CDL36064.1"/>
    </source>
</evidence>
<comment type="caution">
    <text evidence="1">The sequence shown here is derived from an EMBL/GenBank/DDBJ whole genome shotgun (WGS) entry which is preliminary data.</text>
</comment>
<dbReference type="AlphaFoldDB" id="A0A7G2ILE2"/>
<protein>
    <submittedName>
        <fullName evidence="1">ABC transporter (Iron.B12.siderophore.hemin), periplasmic substrate-binding component</fullName>
    </submittedName>
</protein>
<reference evidence="1 2" key="1">
    <citation type="submission" date="2013-10" db="EMBL/GenBank/DDBJ databases">
        <title>Antibiotic resistance diversity of beta-lactamase producers in the General Hospital Vienna.</title>
        <authorList>
            <person name="Barisic I."/>
            <person name="Mitteregger D."/>
            <person name="Hirschl A.M."/>
            <person name="Noehammer C."/>
            <person name="Wiesinger-Mayr H."/>
        </authorList>
    </citation>
    <scope>NUCLEOTIDE SEQUENCE [LARGE SCALE GENOMIC DNA]</scope>
    <source>
        <strain evidence="1 2">ISC11</strain>
    </source>
</reference>
<accession>A0A7G2ILE2</accession>
<name>A0A7G2ILE2_CITFR</name>
<evidence type="ECO:0000313" key="2">
    <source>
        <dbReference type="Proteomes" id="UP000019194"/>
    </source>
</evidence>
<proteinExistence type="predicted"/>
<sequence>MEYLQSDPVTKLIPAVKENHLPAIDVQTMNAGIRTIDGVEKLADALVEYGLAHPQAAH</sequence>
<organism evidence="1 2">
    <name type="scientific">Citrobacter freundii</name>
    <dbReference type="NCBI Taxonomy" id="546"/>
    <lineage>
        <taxon>Bacteria</taxon>
        <taxon>Pseudomonadati</taxon>
        <taxon>Pseudomonadota</taxon>
        <taxon>Gammaproteobacteria</taxon>
        <taxon>Enterobacterales</taxon>
        <taxon>Enterobacteriaceae</taxon>
        <taxon>Citrobacter</taxon>
        <taxon>Citrobacter freundii complex</taxon>
    </lineage>
</organism>
<dbReference type="Proteomes" id="UP000019194">
    <property type="component" value="Unassembled WGS sequence"/>
</dbReference>
<dbReference type="EMBL" id="CBWP010000004">
    <property type="protein sequence ID" value="CDL36064.1"/>
    <property type="molecule type" value="Genomic_DNA"/>
</dbReference>